<dbReference type="RefSeq" id="WP_209812436.1">
    <property type="nucleotide sequence ID" value="NZ_JAGGKT010000021.1"/>
</dbReference>
<dbReference type="EMBL" id="JAGGKT010000021">
    <property type="protein sequence ID" value="MBP1934446.1"/>
    <property type="molecule type" value="Genomic_DNA"/>
</dbReference>
<gene>
    <name evidence="1" type="ORF">J2Z37_004466</name>
</gene>
<accession>A0ABS4GW17</accession>
<evidence type="ECO:0000313" key="1">
    <source>
        <dbReference type="EMBL" id="MBP1934446.1"/>
    </source>
</evidence>
<proteinExistence type="predicted"/>
<protein>
    <submittedName>
        <fullName evidence="1">Uncharacterized protein</fullName>
    </submittedName>
</protein>
<organism evidence="1 2">
    <name type="scientific">Ammoniphilus resinae</name>
    <dbReference type="NCBI Taxonomy" id="861532"/>
    <lineage>
        <taxon>Bacteria</taxon>
        <taxon>Bacillati</taxon>
        <taxon>Bacillota</taxon>
        <taxon>Bacilli</taxon>
        <taxon>Bacillales</taxon>
        <taxon>Paenibacillaceae</taxon>
        <taxon>Aneurinibacillus group</taxon>
        <taxon>Ammoniphilus</taxon>
    </lineage>
</organism>
<keyword evidence="2" id="KW-1185">Reference proteome</keyword>
<comment type="caution">
    <text evidence="1">The sequence shown here is derived from an EMBL/GenBank/DDBJ whole genome shotgun (WGS) entry which is preliminary data.</text>
</comment>
<dbReference type="Proteomes" id="UP001519343">
    <property type="component" value="Unassembled WGS sequence"/>
</dbReference>
<reference evidence="1 2" key="1">
    <citation type="submission" date="2021-03" db="EMBL/GenBank/DDBJ databases">
        <title>Genomic Encyclopedia of Type Strains, Phase IV (KMG-IV): sequencing the most valuable type-strain genomes for metagenomic binning, comparative biology and taxonomic classification.</title>
        <authorList>
            <person name="Goeker M."/>
        </authorList>
    </citation>
    <scope>NUCLEOTIDE SEQUENCE [LARGE SCALE GENOMIC DNA]</scope>
    <source>
        <strain evidence="1 2">DSM 24738</strain>
    </source>
</reference>
<sequence>MEDENESLEKEHKRCEMTRFVIDGHELETITFSQNGHMMVPATIWDEQKQAVVLQREEDQLVLPSGKSHAALCLEDKNKWKRDELSLTTINGYSESPR</sequence>
<evidence type="ECO:0000313" key="2">
    <source>
        <dbReference type="Proteomes" id="UP001519343"/>
    </source>
</evidence>
<name>A0ABS4GW17_9BACL</name>